<proteinExistence type="predicted"/>
<evidence type="ECO:0000313" key="1">
    <source>
        <dbReference type="EMBL" id="GGJ98111.1"/>
    </source>
</evidence>
<accession>A0A917UYW1</accession>
<keyword evidence="2" id="KW-1185">Reference proteome</keyword>
<protein>
    <submittedName>
        <fullName evidence="1">Uncharacterized protein</fullName>
    </submittedName>
</protein>
<reference evidence="1" key="2">
    <citation type="submission" date="2020-09" db="EMBL/GenBank/DDBJ databases">
        <authorList>
            <person name="Sun Q."/>
            <person name="Ohkuma M."/>
        </authorList>
    </citation>
    <scope>NUCLEOTIDE SEQUENCE</scope>
    <source>
        <strain evidence="1">JCM 30078</strain>
    </source>
</reference>
<evidence type="ECO:0000313" key="2">
    <source>
        <dbReference type="Proteomes" id="UP000635983"/>
    </source>
</evidence>
<sequence>MKAALALAPGVPSALGWGWGWGAASVGPLLQAVRNISDKPTVRWRNAKPGAKTSNIRSSRVLRTGADLTMHQSV</sequence>
<dbReference type="Proteomes" id="UP000635983">
    <property type="component" value="Unassembled WGS sequence"/>
</dbReference>
<dbReference type="AlphaFoldDB" id="A0A917UYW1"/>
<gene>
    <name evidence="1" type="ORF">GCM10009304_25020</name>
</gene>
<organism evidence="1 2">
    <name type="scientific">Pseudomonas matsuisoli</name>
    <dbReference type="NCBI Taxonomy" id="1515666"/>
    <lineage>
        <taxon>Bacteria</taxon>
        <taxon>Pseudomonadati</taxon>
        <taxon>Pseudomonadota</taxon>
        <taxon>Gammaproteobacteria</taxon>
        <taxon>Pseudomonadales</taxon>
        <taxon>Pseudomonadaceae</taxon>
        <taxon>Pseudomonas</taxon>
    </lineage>
</organism>
<dbReference type="EMBL" id="BMPO01000005">
    <property type="protein sequence ID" value="GGJ98111.1"/>
    <property type="molecule type" value="Genomic_DNA"/>
</dbReference>
<comment type="caution">
    <text evidence="1">The sequence shown here is derived from an EMBL/GenBank/DDBJ whole genome shotgun (WGS) entry which is preliminary data.</text>
</comment>
<reference evidence="1" key="1">
    <citation type="journal article" date="2014" name="Int. J. Syst. Evol. Microbiol.">
        <title>Complete genome sequence of Corynebacterium casei LMG S-19264T (=DSM 44701T), isolated from a smear-ripened cheese.</title>
        <authorList>
            <consortium name="US DOE Joint Genome Institute (JGI-PGF)"/>
            <person name="Walter F."/>
            <person name="Albersmeier A."/>
            <person name="Kalinowski J."/>
            <person name="Ruckert C."/>
        </authorList>
    </citation>
    <scope>NUCLEOTIDE SEQUENCE</scope>
    <source>
        <strain evidence="1">JCM 30078</strain>
    </source>
</reference>
<name>A0A917UYW1_9PSED</name>